<sequence>MLSIYHPLFFPFLKIQLIKREYSNRNLLLLVHFKYRFNIIKSYLIDNLMIYPPPYIDLPSLTLTFSHKSLKKAKRYLFVTKKNKNNQFDVYFHFKLLICLIFKIKTINLQSQLKTTTFLTYNNQ</sequence>
<keyword evidence="2" id="KW-1185">Reference proteome</keyword>
<accession>A0A1M5FVN4</accession>
<name>A0A1M5FVN4_9BACE</name>
<protein>
    <submittedName>
        <fullName evidence="1">Uncharacterized protein</fullName>
    </submittedName>
</protein>
<dbReference type="STRING" id="1297750.SAMN05444405_11818"/>
<dbReference type="Proteomes" id="UP000184509">
    <property type="component" value="Unassembled WGS sequence"/>
</dbReference>
<reference evidence="1 2" key="1">
    <citation type="submission" date="2016-11" db="EMBL/GenBank/DDBJ databases">
        <authorList>
            <person name="Jaros S."/>
            <person name="Januszkiewicz K."/>
            <person name="Wedrychowicz H."/>
        </authorList>
    </citation>
    <scope>NUCLEOTIDE SEQUENCE [LARGE SCALE GENOMIC DNA]</scope>
    <source>
        <strain evidence="1 2">DSM 26991</strain>
    </source>
</reference>
<proteinExistence type="predicted"/>
<gene>
    <name evidence="1" type="ORF">SAMN05444405_11818</name>
</gene>
<dbReference type="EMBL" id="FQTV01000018">
    <property type="protein sequence ID" value="SHF95509.1"/>
    <property type="molecule type" value="Genomic_DNA"/>
</dbReference>
<evidence type="ECO:0000313" key="1">
    <source>
        <dbReference type="EMBL" id="SHF95509.1"/>
    </source>
</evidence>
<evidence type="ECO:0000313" key="2">
    <source>
        <dbReference type="Proteomes" id="UP000184509"/>
    </source>
</evidence>
<organism evidence="1 2">
    <name type="scientific">Bacteroides luti</name>
    <dbReference type="NCBI Taxonomy" id="1297750"/>
    <lineage>
        <taxon>Bacteria</taxon>
        <taxon>Pseudomonadati</taxon>
        <taxon>Bacteroidota</taxon>
        <taxon>Bacteroidia</taxon>
        <taxon>Bacteroidales</taxon>
        <taxon>Bacteroidaceae</taxon>
        <taxon>Bacteroides</taxon>
    </lineage>
</organism>
<dbReference type="AlphaFoldDB" id="A0A1M5FVN4"/>